<feature type="compositionally biased region" description="Basic and acidic residues" evidence="2">
    <location>
        <begin position="531"/>
        <end position="540"/>
    </location>
</feature>
<gene>
    <name evidence="4" type="ORF">UTRI_01398</name>
</gene>
<dbReference type="GO" id="GO:0034967">
    <property type="term" value="C:Set3 complex"/>
    <property type="evidence" value="ECO:0007669"/>
    <property type="project" value="TreeGrafter"/>
</dbReference>
<feature type="region of interest" description="Disordered" evidence="2">
    <location>
        <begin position="1954"/>
        <end position="1990"/>
    </location>
</feature>
<feature type="compositionally biased region" description="Basic and acidic residues" evidence="2">
    <location>
        <begin position="85"/>
        <end position="97"/>
    </location>
</feature>
<feature type="compositionally biased region" description="Polar residues" evidence="2">
    <location>
        <begin position="800"/>
        <end position="826"/>
    </location>
</feature>
<dbReference type="Gene3D" id="1.20.58.1880">
    <property type="match status" value="1"/>
</dbReference>
<dbReference type="PANTHER" id="PTHR13992:SF39">
    <property type="entry name" value="SMRTER, ISOFORM G"/>
    <property type="match status" value="1"/>
</dbReference>
<feature type="region of interest" description="Disordered" evidence="2">
    <location>
        <begin position="895"/>
        <end position="914"/>
    </location>
</feature>
<feature type="region of interest" description="Disordered" evidence="2">
    <location>
        <begin position="2027"/>
        <end position="2069"/>
    </location>
</feature>
<dbReference type="FunFam" id="1.10.10.60:FF:000026">
    <property type="entry name" value="Nuclear receptor corepressor 2 isoform 1"/>
    <property type="match status" value="1"/>
</dbReference>
<dbReference type="InterPro" id="IPR001005">
    <property type="entry name" value="SANT/Myb"/>
</dbReference>
<dbReference type="SUPFAM" id="SSF46689">
    <property type="entry name" value="Homeodomain-like"/>
    <property type="match status" value="2"/>
</dbReference>
<feature type="compositionally biased region" description="Basic and acidic residues" evidence="2">
    <location>
        <begin position="1535"/>
        <end position="1546"/>
    </location>
</feature>
<feature type="compositionally biased region" description="Basic and acidic residues" evidence="2">
    <location>
        <begin position="276"/>
        <end position="302"/>
    </location>
</feature>
<feature type="compositionally biased region" description="Basic and acidic residues" evidence="2">
    <location>
        <begin position="589"/>
        <end position="602"/>
    </location>
</feature>
<organism evidence="4 5">
    <name type="scientific">Ustilago trichophora</name>
    <dbReference type="NCBI Taxonomy" id="86804"/>
    <lineage>
        <taxon>Eukaryota</taxon>
        <taxon>Fungi</taxon>
        <taxon>Dikarya</taxon>
        <taxon>Basidiomycota</taxon>
        <taxon>Ustilaginomycotina</taxon>
        <taxon>Ustilaginomycetes</taxon>
        <taxon>Ustilaginales</taxon>
        <taxon>Ustilaginaceae</taxon>
        <taxon>Ustilago</taxon>
    </lineage>
</organism>
<dbReference type="GO" id="GO:0006357">
    <property type="term" value="P:regulation of transcription by RNA polymerase II"/>
    <property type="evidence" value="ECO:0007669"/>
    <property type="project" value="TreeGrafter"/>
</dbReference>
<protein>
    <recommendedName>
        <fullName evidence="3">SANT domain-containing protein</fullName>
    </recommendedName>
</protein>
<feature type="compositionally biased region" description="Pro residues" evidence="2">
    <location>
        <begin position="1959"/>
        <end position="1972"/>
    </location>
</feature>
<feature type="compositionally biased region" description="Basic and acidic residues" evidence="2">
    <location>
        <begin position="179"/>
        <end position="234"/>
    </location>
</feature>
<feature type="compositionally biased region" description="Polar residues" evidence="2">
    <location>
        <begin position="70"/>
        <end position="79"/>
    </location>
</feature>
<feature type="compositionally biased region" description="Basic and acidic residues" evidence="2">
    <location>
        <begin position="2237"/>
        <end position="2247"/>
    </location>
</feature>
<proteinExistence type="predicted"/>
<accession>A0A5C3DYE3</accession>
<feature type="compositionally biased region" description="Basic residues" evidence="2">
    <location>
        <begin position="1398"/>
        <end position="1412"/>
    </location>
</feature>
<feature type="compositionally biased region" description="Basic and acidic residues" evidence="2">
    <location>
        <begin position="372"/>
        <end position="382"/>
    </location>
</feature>
<dbReference type="SMART" id="SM00717">
    <property type="entry name" value="SANT"/>
    <property type="match status" value="2"/>
</dbReference>
<feature type="region of interest" description="Disordered" evidence="2">
    <location>
        <begin position="1396"/>
        <end position="1560"/>
    </location>
</feature>
<evidence type="ECO:0000256" key="1">
    <source>
        <dbReference type="SAM" id="Coils"/>
    </source>
</evidence>
<feature type="compositionally biased region" description="Low complexity" evidence="2">
    <location>
        <begin position="790"/>
        <end position="799"/>
    </location>
</feature>
<feature type="compositionally biased region" description="Basic and acidic residues" evidence="2">
    <location>
        <begin position="895"/>
        <end position="909"/>
    </location>
</feature>
<dbReference type="InterPro" id="IPR051571">
    <property type="entry name" value="N-CoR_corepressor"/>
</dbReference>
<feature type="compositionally biased region" description="Basic and acidic residues" evidence="2">
    <location>
        <begin position="1853"/>
        <end position="1865"/>
    </location>
</feature>
<sequence length="2247" mass="241185">MTDPRRNLGDDDDEEEEGMLKVDEEGQIEDDGADQQVSHPRRATEGRFISLADRLMPLPDASPKKAGNGAPSSSTNNGYVSPRHTNLERERDRDRYLETSPGTSSYAPQRSRFGYPAEPGASYGAASTYPYPPSHREPLRAEPPFASSSRTTVSRAENRRGWYPPSTTPRGPDTYRPGAIRDRERERDRDRDWDSFRDGDREREWSALDRDRGERDAYRDMVEKRREWQPRERGAAPASYDMADAHPPYSQSVSSKYGFDNRDFPARRPASPPAHLNRDREFDADRSRDRDRDRTNDRDQRIRAPSSGWGSGMRQWGKPSDTGWDSRSGRRPASEDARSDTSHRQSGSRSNNTPPPAASSETGAKPIGSDQASEKSEVRSRELSPQPARSPERVVPSDTAVQDEPTKESDVKAQVQKPAESVEHKEEAGAAFKQEIEEKLDTEPRTAAVEAELEAKANEAGASPPMKVDAIETKEPESNAVQQASETGGATKDADAPARDAPSADQAALSQDAKDQARDPAKSPEPVPTEQHAEPSREPEAVQSQPTLEPATPRVTSPEAVRTEAITATTSPLSQPKEEGQVDSYVADAKVESTDGGRKDQPEAEVEQSSQVLATQPGSATDEAVVEEGAADVAPVSATTATSVADIQPESSEGANEPMQVMQAEPERTLQSTSQAEEQAREAVTSQLVEAAMDVVKSEPTSDLPIIQANTATIVDATLADESNAVPPKGTSSEAGIVGSSDGKDVTAKLPARPANESSKEITTDVDMPDALPDQVPLPQETPATKLDEAASFAPAAVANNSEKTGQQSQADSSSRAGMEIAQSSEPAEPQAMVEDAPATTVFQPSEAKFSIQTSSLQDIVQSPDSVTKVQREAEQPTSSTLEAPSAPVVAAVENTERVESRPSDHPKPVTDPCLPTAVEAEAQIEKAAIKVEEGHIPPSVGNATTDAQVSKQLDESMEVDQPDYQADQSSVAPVANNVAIDSAASTAVPASEPPALEPETTELVSSQIQVSGPYVTATIDKKKQTQEIALPAVNYGDDKEARALMRQENARIEEVEMPAADQTGPSLRIAEIDDTSKEIEPPPMTPTTKEQLDRAILSAVREHIASDTGLQDEWKKVMRDNQRLSQKTTMDVLKAKIHGIPQIVSSGQPLWLADDDKRTERIKAQLYDQLLDRKKRLNDKVECLKKRYRSINEDWKVHCSRLDRAAERREMLRRPPVNTPAGTPGGFGVEDPASGAASGGLLGASLTTGRANRRSAQAGFAGFGDAVRSEAEFLEILASLENADMQDPNMRAARTTATAPDMYIDPDSDHLMKLRYDDINGFVADPLAFYLDEFDPDVWSEEEKAIFARRYALWPKQFGKIAQALPHKTPAECVRYYYLNKKAPGNDFKALAAARNRERKRKARVKPKKAKGSALMADLKSAKGEEVDDVDDGSGIRSPMDATDPSLTMPDAPVSSNGRRGGRSRMVPAPVDGGSGLTAEDVSAGRKRPADQNESEVSGEVKASEKRRSGPKSKRAKSDSASATDKARKPRASLKKDVATLEEAKAGVPPIPTAGPKLEDRDVLASVGAAPSAEFAESIAAPSEAKARVEDSDLAAAEALGALAGLFGGTVPGDAHAPNAAASQVLPGSDAASLQPLTQEVDADGRKVGKKRRSKTAAPGEEGGEGSGKGRGKQPTSSYWSVAERSEFLRALVVHGPRWEVVSSTLAQKSAAQARNYFARNENEVDFAEAAALARSHAELPQAEREAAALAFVRQRFASNAATAVSSIPLHLTGGVMATSGLPPSGLGGEAMPRTTHLPPPPGISASQTDIPDVKMRGESPEPPVQRRGLQINSLLNDTNDAASSRTNRRSSLHEWQAEREEPSHAASSRDTSVPPALYARQAADLERRPVTADRVEAARPVSSDGRAMRDDHDERARVYERLDAHRPAADGRDLREEVVELRSWMYDSPYEAHRRPSPSPGYAPMAPPSHPVERGMPSSRYSMPPGSVSVASHIARPVSSLSSHLHPGEEAEAERERAGYAMYGGSARSREHESHSMPPAVAGELRHASNGEQLSPTSGSFSASHGYSRYVPPGVASMYPSTAAASTTLASRGRPTNGPLTAPLPSTSDRPAYEQRWQRYSQSPGPSAPSTPSASAGHGASGVGAFSTGSAYRSSNSPYSSFPSQSLPRPSLPSLSASASKVGAPHLPSLGAAGRSLPPILGTFPAPGRSMGPGSRPAGTGEEARYWPYPHRARGHDQPSNRNPE</sequence>
<feature type="region of interest" description="Disordered" evidence="2">
    <location>
        <begin position="722"/>
        <end position="840"/>
    </location>
</feature>
<dbReference type="Proteomes" id="UP000324022">
    <property type="component" value="Unassembled WGS sequence"/>
</dbReference>
<feature type="region of interest" description="Disordered" evidence="2">
    <location>
        <begin position="854"/>
        <end position="890"/>
    </location>
</feature>
<feature type="compositionally biased region" description="Low complexity" evidence="2">
    <location>
        <begin position="631"/>
        <end position="646"/>
    </location>
</feature>
<dbReference type="PANTHER" id="PTHR13992">
    <property type="entry name" value="NUCLEAR RECEPTOR CO-REPRESSOR RELATED NCOR"/>
    <property type="match status" value="1"/>
</dbReference>
<feature type="region of interest" description="Disordered" evidence="2">
    <location>
        <begin position="1608"/>
        <end position="1678"/>
    </location>
</feature>
<feature type="compositionally biased region" description="Basic and acidic residues" evidence="2">
    <location>
        <begin position="332"/>
        <end position="343"/>
    </location>
</feature>
<dbReference type="PROSITE" id="PS51293">
    <property type="entry name" value="SANT"/>
    <property type="match status" value="1"/>
</dbReference>
<keyword evidence="5" id="KW-1185">Reference proteome</keyword>
<feature type="compositionally biased region" description="Polar residues" evidence="2">
    <location>
        <begin position="607"/>
        <end position="619"/>
    </location>
</feature>
<feature type="compositionally biased region" description="Polar residues" evidence="2">
    <location>
        <begin position="854"/>
        <end position="869"/>
    </location>
</feature>
<name>A0A5C3DYE3_9BASI</name>
<feature type="compositionally biased region" description="Low complexity" evidence="2">
    <location>
        <begin position="499"/>
        <end position="508"/>
    </location>
</feature>
<feature type="compositionally biased region" description="Basic and acidic residues" evidence="2">
    <location>
        <begin position="512"/>
        <end position="522"/>
    </location>
</feature>
<feature type="region of interest" description="Disordered" evidence="2">
    <location>
        <begin position="1216"/>
        <end position="1235"/>
    </location>
</feature>
<evidence type="ECO:0000259" key="3">
    <source>
        <dbReference type="PROSITE" id="PS51293"/>
    </source>
</evidence>
<evidence type="ECO:0000313" key="5">
    <source>
        <dbReference type="Proteomes" id="UP000324022"/>
    </source>
</evidence>
<dbReference type="OrthoDB" id="10258692at2759"/>
<evidence type="ECO:0000256" key="2">
    <source>
        <dbReference type="SAM" id="MobiDB-lite"/>
    </source>
</evidence>
<dbReference type="EMBL" id="OOIN01000004">
    <property type="protein sequence ID" value="SPO22720.1"/>
    <property type="molecule type" value="Genomic_DNA"/>
</dbReference>
<feature type="compositionally biased region" description="Polar residues" evidence="2">
    <location>
        <begin position="2052"/>
        <end position="2067"/>
    </location>
</feature>
<feature type="region of interest" description="Disordered" evidence="2">
    <location>
        <begin position="1"/>
        <end position="682"/>
    </location>
</feature>
<dbReference type="Gene3D" id="1.10.10.60">
    <property type="entry name" value="Homeodomain-like"/>
    <property type="match status" value="1"/>
</dbReference>
<dbReference type="Pfam" id="PF00249">
    <property type="entry name" value="Myb_DNA-binding"/>
    <property type="match status" value="1"/>
</dbReference>
<feature type="compositionally biased region" description="Polar residues" evidence="2">
    <location>
        <begin position="1832"/>
        <end position="1847"/>
    </location>
</feature>
<feature type="compositionally biased region" description="Polar residues" evidence="2">
    <location>
        <begin position="479"/>
        <end position="488"/>
    </location>
</feature>
<feature type="compositionally biased region" description="Polar residues" evidence="2">
    <location>
        <begin position="146"/>
        <end position="155"/>
    </location>
</feature>
<feature type="domain" description="SANT" evidence="3">
    <location>
        <begin position="1338"/>
        <end position="1386"/>
    </location>
</feature>
<feature type="region of interest" description="Disordered" evidence="2">
    <location>
        <begin position="1894"/>
        <end position="1914"/>
    </location>
</feature>
<feature type="compositionally biased region" description="Basic and acidic residues" evidence="2">
    <location>
        <begin position="420"/>
        <end position="444"/>
    </location>
</feature>
<feature type="region of interest" description="Disordered" evidence="2">
    <location>
        <begin position="1782"/>
        <end position="1876"/>
    </location>
</feature>
<dbReference type="InterPro" id="IPR017884">
    <property type="entry name" value="SANT_dom"/>
</dbReference>
<reference evidence="4 5" key="1">
    <citation type="submission" date="2018-03" db="EMBL/GenBank/DDBJ databases">
        <authorList>
            <person name="Guldener U."/>
        </authorList>
    </citation>
    <scope>NUCLEOTIDE SEQUENCE [LARGE SCALE GENOMIC DNA]</scope>
    <source>
        <strain evidence="4 5">NBRC100155</strain>
    </source>
</reference>
<feature type="coiled-coil region" evidence="1">
    <location>
        <begin position="1168"/>
        <end position="1195"/>
    </location>
</feature>
<dbReference type="InterPro" id="IPR009057">
    <property type="entry name" value="Homeodomain-like_sf"/>
</dbReference>
<feature type="region of interest" description="Disordered" evidence="2">
    <location>
        <begin position="2088"/>
        <end position="2247"/>
    </location>
</feature>
<keyword evidence="1" id="KW-0175">Coiled coil</keyword>
<evidence type="ECO:0000313" key="4">
    <source>
        <dbReference type="EMBL" id="SPO22720.1"/>
    </source>
</evidence>
<feature type="compositionally biased region" description="Low complexity" evidence="2">
    <location>
        <begin position="2123"/>
        <end position="2182"/>
    </location>
</feature>